<dbReference type="STRING" id="1817893.AUJ66_02585"/>
<dbReference type="AlphaFoldDB" id="A0A1J4SHQ0"/>
<evidence type="ECO:0000313" key="2">
    <source>
        <dbReference type="EMBL" id="OIN97590.1"/>
    </source>
</evidence>
<protein>
    <recommendedName>
        <fullName evidence="4">FlgO domain-containing protein</fullName>
    </recommendedName>
</protein>
<accession>A0A1J4SHQ0</accession>
<proteinExistence type="predicted"/>
<comment type="caution">
    <text evidence="2">The sequence shown here is derived from an EMBL/GenBank/DDBJ whole genome shotgun (WGS) entry which is preliminary data.</text>
</comment>
<organism evidence="2 3">
    <name type="scientific">Candidatus Desantisbacteria bacterium CG1_02_38_46</name>
    <dbReference type="NCBI Taxonomy" id="1817893"/>
    <lineage>
        <taxon>Bacteria</taxon>
        <taxon>Candidatus Desantisiibacteriota</taxon>
    </lineage>
</organism>
<reference evidence="2 3" key="1">
    <citation type="journal article" date="2016" name="Environ. Microbiol.">
        <title>Genomic resolution of a cold subsurface aquifer community provides metabolic insights for novel microbes adapted to high CO concentrations.</title>
        <authorList>
            <person name="Probst A.J."/>
            <person name="Castelle C.J."/>
            <person name="Singh A."/>
            <person name="Brown C.T."/>
            <person name="Anantharaman K."/>
            <person name="Sharon I."/>
            <person name="Hug L.A."/>
            <person name="Burstein D."/>
            <person name="Emerson J.B."/>
            <person name="Thomas B.C."/>
            <person name="Banfield J.F."/>
        </authorList>
    </citation>
    <scope>NUCLEOTIDE SEQUENCE [LARGE SCALE GENOMIC DNA]</scope>
    <source>
        <strain evidence="2">CG1_02_38_46</strain>
    </source>
</reference>
<dbReference type="InterPro" id="IPR005534">
    <property type="entry name" value="Curli_assmbl/transp-comp_CsgG"/>
</dbReference>
<name>A0A1J4SHQ0_9BACT</name>
<dbReference type="Pfam" id="PF03783">
    <property type="entry name" value="CsgG"/>
    <property type="match status" value="1"/>
</dbReference>
<gene>
    <name evidence="2" type="ORF">AUJ66_02585</name>
</gene>
<dbReference type="EMBL" id="MNUO01000041">
    <property type="protein sequence ID" value="OIN97590.1"/>
    <property type="molecule type" value="Genomic_DNA"/>
</dbReference>
<keyword evidence="1" id="KW-0732">Signal</keyword>
<dbReference type="Proteomes" id="UP000182278">
    <property type="component" value="Unassembled WGS sequence"/>
</dbReference>
<sequence length="321" mass="36965">MIKKLFLVLVICLISVVFFSPLVSAQEPKTTAAVIDLQAEEGVSQSVARMLSDYLRAQLFNTQKFIMVTRENMEQILKEQQFQLAGCTSEECIVQAGQLLGVRKMFTGFVGKVGTTYLITLKIIDVESGKIDRVETEECDKCEESALLISIKNITNKIIGAPAIITKKTEIPKGYAYETKWGIHTCGAVGQIAYEAAIWPAILTSYYCWVPYWRINGGWSPIYYGYLQRFNSYQFTIESLFNIPIDWWSFQFGIAYTFGNFPSLSLPVGFEFFYEQRKSFSCHLRPVFWMWPLSSVPVVEYFGYFPPYWYAMVDFSFNFYF</sequence>
<dbReference type="GO" id="GO:0030288">
    <property type="term" value="C:outer membrane-bounded periplasmic space"/>
    <property type="evidence" value="ECO:0007669"/>
    <property type="project" value="InterPro"/>
</dbReference>
<evidence type="ECO:0000313" key="3">
    <source>
        <dbReference type="Proteomes" id="UP000182278"/>
    </source>
</evidence>
<evidence type="ECO:0008006" key="4">
    <source>
        <dbReference type="Google" id="ProtNLM"/>
    </source>
</evidence>
<evidence type="ECO:0000256" key="1">
    <source>
        <dbReference type="SAM" id="SignalP"/>
    </source>
</evidence>
<feature type="signal peptide" evidence="1">
    <location>
        <begin position="1"/>
        <end position="25"/>
    </location>
</feature>
<feature type="chain" id="PRO_5013018001" description="FlgO domain-containing protein" evidence="1">
    <location>
        <begin position="26"/>
        <end position="321"/>
    </location>
</feature>
<dbReference type="Gene3D" id="3.40.50.10610">
    <property type="entry name" value="ABC-type transport auxiliary lipoprotein component"/>
    <property type="match status" value="1"/>
</dbReference>